<dbReference type="GO" id="GO:0071949">
    <property type="term" value="F:FAD binding"/>
    <property type="evidence" value="ECO:0007669"/>
    <property type="project" value="InterPro"/>
</dbReference>
<dbReference type="GO" id="GO:0004497">
    <property type="term" value="F:monooxygenase activity"/>
    <property type="evidence" value="ECO:0007669"/>
    <property type="project" value="UniProtKB-KW"/>
</dbReference>
<dbReference type="InterPro" id="IPR036188">
    <property type="entry name" value="FAD/NAD-bd_sf"/>
</dbReference>
<dbReference type="SUPFAM" id="SSF51905">
    <property type="entry name" value="FAD/NAD(P)-binding domain"/>
    <property type="match status" value="1"/>
</dbReference>
<keyword evidence="2" id="KW-0560">Oxidoreductase</keyword>
<evidence type="ECO:0000259" key="1">
    <source>
        <dbReference type="Pfam" id="PF01494"/>
    </source>
</evidence>
<dbReference type="Proteomes" id="UP000621560">
    <property type="component" value="Unassembled WGS sequence"/>
</dbReference>
<dbReference type="Gene3D" id="3.50.50.60">
    <property type="entry name" value="FAD/NAD(P)-binding domain"/>
    <property type="match status" value="1"/>
</dbReference>
<keyword evidence="2" id="KW-0503">Monooxygenase</keyword>
<reference evidence="2" key="1">
    <citation type="submission" date="2020-09" db="EMBL/GenBank/DDBJ databases">
        <title>A novel bacterium of genus Paenibacillus, isolated from South China Sea.</title>
        <authorList>
            <person name="Huang H."/>
            <person name="Mo K."/>
            <person name="Hu Y."/>
        </authorList>
    </citation>
    <scope>NUCLEOTIDE SEQUENCE</scope>
    <source>
        <strain evidence="2">IB182496</strain>
    </source>
</reference>
<evidence type="ECO:0000313" key="3">
    <source>
        <dbReference type="Proteomes" id="UP000621560"/>
    </source>
</evidence>
<evidence type="ECO:0000313" key="2">
    <source>
        <dbReference type="EMBL" id="MBD2847711.1"/>
    </source>
</evidence>
<dbReference type="PANTHER" id="PTHR42685:SF22">
    <property type="entry name" value="CONDITIONED MEDIUM FACTOR RECEPTOR 1"/>
    <property type="match status" value="1"/>
</dbReference>
<protein>
    <submittedName>
        <fullName evidence="2">FAD-dependent monooxygenase</fullName>
    </submittedName>
</protein>
<sequence>MPERQESSYDAVVLGAGLAGSAAAKALADLGWRTALIERRRLPRHKVCGAFLSPESAELLDALGLGGVTAELGASRIERAVLTMPGGRPIELALPAPAAGLSRYALDAALQAAAVRSGARLLQGSVRRVATAGEWGWRVEADYGGERLALRSRVVVEARGAGAGEASSGPARQLGLGAHYEGLTRGGAVEMYFFRGGYLGLCPVEDGRYNMAALLTASELWRQGGDALGMLHAAAARHPRLQARLAGGRPVAGTLSAVVVPRYRAGIRAASDGCLRIGDAAARIPPLCGDGMSMALRAAQLVVRETDRYLRGAPGAGRWARAYRAYDAALHRELAPALRWGLALHVALGSETGRRVAPALARLLPGTAQRLVLATRVRMRELSQR</sequence>
<proteinExistence type="predicted"/>
<dbReference type="AlphaFoldDB" id="A0A927GTV8"/>
<dbReference type="PANTHER" id="PTHR42685">
    <property type="entry name" value="GERANYLGERANYL DIPHOSPHATE REDUCTASE"/>
    <property type="match status" value="1"/>
</dbReference>
<comment type="caution">
    <text evidence="2">The sequence shown here is derived from an EMBL/GenBank/DDBJ whole genome shotgun (WGS) entry which is preliminary data.</text>
</comment>
<organism evidence="2 3">
    <name type="scientific">Paenibacillus sabuli</name>
    <dbReference type="NCBI Taxonomy" id="2772509"/>
    <lineage>
        <taxon>Bacteria</taxon>
        <taxon>Bacillati</taxon>
        <taxon>Bacillota</taxon>
        <taxon>Bacilli</taxon>
        <taxon>Bacillales</taxon>
        <taxon>Paenibacillaceae</taxon>
        <taxon>Paenibacillus</taxon>
    </lineage>
</organism>
<accession>A0A927GTV8</accession>
<keyword evidence="3" id="KW-1185">Reference proteome</keyword>
<dbReference type="InterPro" id="IPR002938">
    <property type="entry name" value="FAD-bd"/>
</dbReference>
<dbReference type="EMBL" id="JACXIZ010000044">
    <property type="protein sequence ID" value="MBD2847711.1"/>
    <property type="molecule type" value="Genomic_DNA"/>
</dbReference>
<dbReference type="InterPro" id="IPR050407">
    <property type="entry name" value="Geranylgeranyl_reductase"/>
</dbReference>
<gene>
    <name evidence="2" type="ORF">IDH44_21170</name>
</gene>
<dbReference type="Pfam" id="PF01494">
    <property type="entry name" value="FAD_binding_3"/>
    <property type="match status" value="1"/>
</dbReference>
<dbReference type="RefSeq" id="WP_190920816.1">
    <property type="nucleotide sequence ID" value="NZ_JACXIZ010000044.1"/>
</dbReference>
<feature type="domain" description="FAD-binding" evidence="1">
    <location>
        <begin position="9"/>
        <end position="124"/>
    </location>
</feature>
<name>A0A927GTV8_9BACL</name>
<dbReference type="PRINTS" id="PR00420">
    <property type="entry name" value="RNGMNOXGNASE"/>
</dbReference>